<evidence type="ECO:0000256" key="6">
    <source>
        <dbReference type="ARBA" id="ARBA00023134"/>
    </source>
</evidence>
<dbReference type="Proteomes" id="UP000037778">
    <property type="component" value="Unassembled WGS sequence"/>
</dbReference>
<dbReference type="GO" id="GO:0042254">
    <property type="term" value="P:ribosome biogenesis"/>
    <property type="evidence" value="ECO:0007669"/>
    <property type="project" value="UniProtKB-KW"/>
</dbReference>
<evidence type="ECO:0000313" key="20">
    <source>
        <dbReference type="Proteomes" id="UP000186588"/>
    </source>
</evidence>
<evidence type="ECO:0000256" key="11">
    <source>
        <dbReference type="RuleBase" id="RU004481"/>
    </source>
</evidence>
<dbReference type="Proteomes" id="UP000067203">
    <property type="component" value="Chromosome"/>
</dbReference>
<dbReference type="eggNOG" id="COG1160">
    <property type="taxonomic scope" value="Bacteria"/>
</dbReference>
<evidence type="ECO:0000256" key="10">
    <source>
        <dbReference type="PROSITE-ProRule" id="PRU01049"/>
    </source>
</evidence>
<keyword evidence="4 11" id="KW-0677">Repeat</keyword>
<dbReference type="OrthoDB" id="9805918at2"/>
<organism evidence="15 17">
    <name type="scientific">Apilactobacillus kunkeei</name>
    <dbReference type="NCBI Taxonomy" id="148814"/>
    <lineage>
        <taxon>Bacteria</taxon>
        <taxon>Bacillati</taxon>
        <taxon>Bacillota</taxon>
        <taxon>Bacilli</taxon>
        <taxon>Lactobacillales</taxon>
        <taxon>Lactobacillaceae</taxon>
        <taxon>Apilactobacillus</taxon>
    </lineage>
</organism>
<feature type="binding site" evidence="9">
    <location>
        <begin position="181"/>
        <end position="188"/>
    </location>
    <ligand>
        <name>GTP</name>
        <dbReference type="ChEBI" id="CHEBI:37565"/>
        <label>2</label>
    </ligand>
</feature>
<dbReference type="GO" id="GO:0005525">
    <property type="term" value="F:GTP binding"/>
    <property type="evidence" value="ECO:0007669"/>
    <property type="project" value="UniProtKB-UniRule"/>
</dbReference>
<evidence type="ECO:0000256" key="1">
    <source>
        <dbReference type="ARBA" id="ARBA00008279"/>
    </source>
</evidence>
<feature type="domain" description="EngA-type G" evidence="12">
    <location>
        <begin position="4"/>
        <end position="167"/>
    </location>
</feature>
<dbReference type="EMBL" id="JXDF01000017">
    <property type="protein sequence ID" value="KPN82126.1"/>
    <property type="molecule type" value="Genomic_DNA"/>
</dbReference>
<feature type="binding site" evidence="9">
    <location>
        <begin position="119"/>
        <end position="122"/>
    </location>
    <ligand>
        <name>GTP</name>
        <dbReference type="ChEBI" id="CHEBI:37565"/>
        <label>1</label>
    </ligand>
</feature>
<dbReference type="PANTHER" id="PTHR43834">
    <property type="entry name" value="GTPASE DER"/>
    <property type="match status" value="1"/>
</dbReference>
<evidence type="ECO:0000256" key="8">
    <source>
        <dbReference type="ARBA" id="ARBA00053470"/>
    </source>
</evidence>
<accession>A0A087EQX3</accession>
<evidence type="ECO:0000256" key="2">
    <source>
        <dbReference type="ARBA" id="ARBA00020953"/>
    </source>
</evidence>
<dbReference type="NCBIfam" id="TIGR00231">
    <property type="entry name" value="small_GTP"/>
    <property type="match status" value="2"/>
</dbReference>
<protein>
    <recommendedName>
        <fullName evidence="2 9">GTPase Der</fullName>
    </recommendedName>
    <alternativeName>
        <fullName evidence="7 9">GTP-binding protein EngA</fullName>
    </alternativeName>
</protein>
<evidence type="ECO:0000256" key="9">
    <source>
        <dbReference type="HAMAP-Rule" id="MF_00195"/>
    </source>
</evidence>
<dbReference type="SUPFAM" id="SSF52540">
    <property type="entry name" value="P-loop containing nucleoside triphosphate hydrolases"/>
    <property type="match status" value="2"/>
</dbReference>
<evidence type="ECO:0000256" key="4">
    <source>
        <dbReference type="ARBA" id="ARBA00022737"/>
    </source>
</evidence>
<keyword evidence="17" id="KW-1185">Reference proteome</keyword>
<feature type="binding site" evidence="9">
    <location>
        <begin position="293"/>
        <end position="296"/>
    </location>
    <ligand>
        <name>GTP</name>
        <dbReference type="ChEBI" id="CHEBI:37565"/>
        <label>2</label>
    </ligand>
</feature>
<sequence>MSLPTVAIVGKPNVGKSTIFNRIAGERISIVEDTPGVTRDRIYSHGEWLGHEFSMIDTGGIEIGDQPFVKQITAQAEIAIDEADVIIFMVNGKEGITNADDNIARILYRTNKPIVLAVNKVDNFESRANIYDFYSLGFGDPYPISGAHGLGLGDLLDEVIKNFDEKTEEENDDNIKFSLIGRPNVGKSSLVNAILGEDRVIVSNVAGTTRDAINTEFEQDGQEFTMVDTAGLRKRGKVYENTERYSVMRAMKAIDNSDVALIVLNAEEGIREQDKRIAGYAHEGGKGVIIIVNKWDTLKKTSKTQQEFEAGIRSQFQYLSYAPILFVSAKTKQRLSQIPDLIKRVYDNHAKRISSSMLNDVLMDAIAMTPTPSINGRKLRIYYATQVTSEPPTIVIFVNDEELMHFSYRRYIENQIREHFDFSGTPIKIISRKRK</sequence>
<dbReference type="NCBIfam" id="TIGR03594">
    <property type="entry name" value="GTPase_EngA"/>
    <property type="match status" value="1"/>
</dbReference>
<evidence type="ECO:0000313" key="14">
    <source>
        <dbReference type="EMBL" id="GAT89945.1"/>
    </source>
</evidence>
<feature type="binding site" evidence="9">
    <location>
        <begin position="228"/>
        <end position="232"/>
    </location>
    <ligand>
        <name>GTP</name>
        <dbReference type="ChEBI" id="CHEBI:37565"/>
        <label>2</label>
    </ligand>
</feature>
<dbReference type="HAMAP" id="MF_00195">
    <property type="entry name" value="GTPase_Der"/>
    <property type="match status" value="1"/>
</dbReference>
<evidence type="ECO:0000256" key="5">
    <source>
        <dbReference type="ARBA" id="ARBA00022741"/>
    </source>
</evidence>
<reference evidence="14 20" key="4">
    <citation type="journal article" date="2016" name="Syst. Appl. Microbiol.">
        <title>Genomic characterization of a fructophilic bee symbiont Lactobacillus kunkeei reveals its niche-specific adaptation.</title>
        <authorList>
            <person name="Maeno S."/>
            <person name="Tanizawa Y."/>
            <person name="Kanesaki Y."/>
            <person name="Kubota E."/>
            <person name="Kumar H."/>
            <person name="Dicks L."/>
            <person name="Salminen S."/>
            <person name="Nakagawa J."/>
            <person name="Arita M."/>
            <person name="Endo A."/>
        </authorList>
    </citation>
    <scope>NUCLEOTIDE SEQUENCE [LARGE SCALE GENOMIC DNA]</scope>
    <source>
        <strain evidence="14 20">FF30-6</strain>
    </source>
</reference>
<dbReference type="InterPro" id="IPR027417">
    <property type="entry name" value="P-loop_NTPase"/>
</dbReference>
<evidence type="ECO:0000259" key="12">
    <source>
        <dbReference type="PROSITE" id="PS51712"/>
    </source>
</evidence>
<dbReference type="CDD" id="cd01895">
    <property type="entry name" value="EngA2"/>
    <property type="match status" value="1"/>
</dbReference>
<proteinExistence type="inferred from homology"/>
<feature type="domain" description="EngA-type G" evidence="12">
    <location>
        <begin position="175"/>
        <end position="350"/>
    </location>
</feature>
<dbReference type="Proteomes" id="UP000050269">
    <property type="component" value="Unassembled WGS sequence"/>
</dbReference>
<gene>
    <name evidence="15" type="primary">engA</name>
    <name evidence="9" type="synonym">der</name>
    <name evidence="13" type="synonym">yfgK</name>
    <name evidence="13" type="synonym">yphC</name>
    <name evidence="13" type="ORF">APS55_06200</name>
    <name evidence="14" type="ORF">FF306_00036</name>
    <name evidence="15" type="ORF">RZ71_07190</name>
    <name evidence="16" type="ORF">RZ78_12370</name>
</gene>
<dbReference type="STRING" id="148814.APS55_06200"/>
<comment type="subunit">
    <text evidence="9">Associates with the 50S ribosomal subunit.</text>
</comment>
<dbReference type="Pfam" id="PF14714">
    <property type="entry name" value="KH_dom-like"/>
    <property type="match status" value="1"/>
</dbReference>
<dbReference type="Pfam" id="PF01926">
    <property type="entry name" value="MMR_HSR1"/>
    <property type="match status" value="2"/>
</dbReference>
<evidence type="ECO:0000256" key="7">
    <source>
        <dbReference type="ARBA" id="ARBA00032345"/>
    </source>
</evidence>
<dbReference type="PATRIC" id="fig|148814.10.peg.786"/>
<comment type="similarity">
    <text evidence="1 9 10 11">Belongs to the TRAFAC class TrmE-Era-EngA-EngB-Septin-like GTPase superfamily. EngA (Der) GTPase family.</text>
</comment>
<keyword evidence="6 9" id="KW-0342">GTP-binding</keyword>
<evidence type="ECO:0000256" key="3">
    <source>
        <dbReference type="ARBA" id="ARBA00022517"/>
    </source>
</evidence>
<feature type="binding site" evidence="9">
    <location>
        <begin position="10"/>
        <end position="17"/>
    </location>
    <ligand>
        <name>GTP</name>
        <dbReference type="ChEBI" id="CHEBI:37565"/>
        <label>1</label>
    </ligand>
</feature>
<evidence type="ECO:0000313" key="16">
    <source>
        <dbReference type="EMBL" id="KPN82126.1"/>
    </source>
</evidence>
<dbReference type="InterPro" id="IPR031166">
    <property type="entry name" value="G_ENGA"/>
</dbReference>
<dbReference type="FunFam" id="3.30.300.20:FF:000004">
    <property type="entry name" value="GTPase Der"/>
    <property type="match status" value="1"/>
</dbReference>
<dbReference type="InterPro" id="IPR006073">
    <property type="entry name" value="GTP-bd"/>
</dbReference>
<dbReference type="Proteomes" id="UP000186588">
    <property type="component" value="Unassembled WGS sequence"/>
</dbReference>
<comment type="function">
    <text evidence="8 9 11">GTPase that plays an essential role in the late steps of ribosome biogenesis.</text>
</comment>
<dbReference type="PANTHER" id="PTHR43834:SF6">
    <property type="entry name" value="GTPASE DER"/>
    <property type="match status" value="1"/>
</dbReference>
<evidence type="ECO:0000313" key="15">
    <source>
        <dbReference type="EMBL" id="KOY76270.1"/>
    </source>
</evidence>
<dbReference type="RefSeq" id="WP_034530806.1">
    <property type="nucleotide sequence ID" value="NZ_BAABVW010000113.1"/>
</dbReference>
<reference evidence="17 18" key="1">
    <citation type="journal article" date="2015" name="Genome Biol. Evol.">
        <title>Functionally Structured Genomes in Lactobacillus kunkeei Colonizing the Honey Crop and Food Products of Honeybees and Stingless Bees.</title>
        <authorList>
            <person name="Tamarit D."/>
            <person name="Ellegaard K.M."/>
            <person name="Wikander J."/>
            <person name="Olofsson T."/>
            <person name="Vasquez A."/>
            <person name="Andersson S.G."/>
        </authorList>
    </citation>
    <scope>NUCLEOTIDE SEQUENCE [LARGE SCALE GENOMIC DNA]</scope>
    <source>
        <strain evidence="15 17">LAko</strain>
        <strain evidence="16 18">LMbo</strain>
    </source>
</reference>
<evidence type="ECO:0000313" key="17">
    <source>
        <dbReference type="Proteomes" id="UP000037778"/>
    </source>
</evidence>
<keyword evidence="5 9" id="KW-0547">Nucleotide-binding</keyword>
<dbReference type="PIRSF" id="PIRSF006485">
    <property type="entry name" value="GTP-binding_EngA"/>
    <property type="match status" value="1"/>
</dbReference>
<dbReference type="AlphaFoldDB" id="A0A087EQX3"/>
<dbReference type="CDD" id="cd01894">
    <property type="entry name" value="EngA1"/>
    <property type="match status" value="1"/>
</dbReference>
<evidence type="ECO:0000313" key="19">
    <source>
        <dbReference type="Proteomes" id="UP000067203"/>
    </source>
</evidence>
<dbReference type="InterPro" id="IPR016484">
    <property type="entry name" value="GTPase_Der"/>
</dbReference>
<dbReference type="EMBL" id="JXCY01000006">
    <property type="protein sequence ID" value="KOY76270.1"/>
    <property type="molecule type" value="Genomic_DNA"/>
</dbReference>
<reference evidence="19" key="2">
    <citation type="submission" date="2015-10" db="EMBL/GenBank/DDBJ databases">
        <title>Bioinformatic analysis of the first complete genome sequence of Lactobacillus kunkeei strain MP2, an Apis mellifera gut isolate.</title>
        <authorList>
            <person name="Asenjo F."/>
            <person name="Olmos A."/>
            <person name="Henriquez-Piskulich P."/>
            <person name="Aldea P."/>
            <person name="Ugalde J.A."/>
            <person name="Trombert A.N."/>
        </authorList>
    </citation>
    <scope>NUCLEOTIDE SEQUENCE [LARGE SCALE GENOMIC DNA]</scope>
    <source>
        <strain evidence="19">MP2</strain>
    </source>
</reference>
<feature type="binding site" evidence="9">
    <location>
        <begin position="57"/>
        <end position="61"/>
    </location>
    <ligand>
        <name>GTP</name>
        <dbReference type="ChEBI" id="CHEBI:37565"/>
        <label>1</label>
    </ligand>
</feature>
<keyword evidence="3 9" id="KW-0690">Ribosome biogenesis</keyword>
<dbReference type="GO" id="GO:0043022">
    <property type="term" value="F:ribosome binding"/>
    <property type="evidence" value="ECO:0007669"/>
    <property type="project" value="TreeGrafter"/>
</dbReference>
<dbReference type="Gene3D" id="3.40.50.300">
    <property type="entry name" value="P-loop containing nucleotide triphosphate hydrolases"/>
    <property type="match status" value="2"/>
</dbReference>
<evidence type="ECO:0000313" key="18">
    <source>
        <dbReference type="Proteomes" id="UP000050269"/>
    </source>
</evidence>
<dbReference type="FunFam" id="3.40.50.300:FF:000057">
    <property type="entry name" value="GTPase Der"/>
    <property type="match status" value="1"/>
</dbReference>
<dbReference type="InterPro" id="IPR015946">
    <property type="entry name" value="KH_dom-like_a/b"/>
</dbReference>
<dbReference type="InterPro" id="IPR032859">
    <property type="entry name" value="KH_dom-like"/>
</dbReference>
<dbReference type="FunFam" id="3.40.50.300:FF:000040">
    <property type="entry name" value="GTPase Der"/>
    <property type="match status" value="1"/>
</dbReference>
<dbReference type="InterPro" id="IPR005225">
    <property type="entry name" value="Small_GTP-bd"/>
</dbReference>
<reference evidence="13 19" key="3">
    <citation type="journal article" date="2016" name="PeerJ">
        <title>Genome sequencing and analysis of the first complete genome of Lactobacillus kunkeei strain MP2, an Apis mellifera gut isolate.</title>
        <authorList>
            <person name="Asenjo F."/>
            <person name="Olmos A."/>
            <person name="Henriquez-Piskulich P."/>
            <person name="Polanco V."/>
            <person name="Aldea P."/>
            <person name="Ugalde J.A."/>
            <person name="Trombert A.N."/>
        </authorList>
    </citation>
    <scope>NUCLEOTIDE SEQUENCE [LARGE SCALE GENOMIC DNA]</scope>
    <source>
        <strain evidence="13 19">MP2</strain>
    </source>
</reference>
<dbReference type="EMBL" id="BDDX01000001">
    <property type="protein sequence ID" value="GAT89945.1"/>
    <property type="molecule type" value="Genomic_DNA"/>
</dbReference>
<dbReference type="PROSITE" id="PS51712">
    <property type="entry name" value="G_ENGA"/>
    <property type="match status" value="2"/>
</dbReference>
<dbReference type="Gene3D" id="3.30.300.20">
    <property type="match status" value="1"/>
</dbReference>
<dbReference type="KEGG" id="lku:APS55_06200"/>
<name>A0A087EQX3_9LACO</name>
<dbReference type="EMBL" id="CP012920">
    <property type="protein sequence ID" value="ALJ31821.1"/>
    <property type="molecule type" value="Genomic_DNA"/>
</dbReference>
<evidence type="ECO:0000313" key="13">
    <source>
        <dbReference type="EMBL" id="ALJ31821.1"/>
    </source>
</evidence>